<feature type="transmembrane region" description="Helical" evidence="5">
    <location>
        <begin position="63"/>
        <end position="83"/>
    </location>
</feature>
<feature type="transmembrane region" description="Helical" evidence="5">
    <location>
        <begin position="95"/>
        <end position="115"/>
    </location>
</feature>
<dbReference type="EMBL" id="JWZT01002870">
    <property type="protein sequence ID" value="KII68287.1"/>
    <property type="molecule type" value="Genomic_DNA"/>
</dbReference>
<dbReference type="OrthoDB" id="7933078at2759"/>
<keyword evidence="3 5" id="KW-1133">Transmembrane helix</keyword>
<dbReference type="PANTHER" id="PTHR23291:SF50">
    <property type="entry name" value="PROTEIN LIFEGUARD 4"/>
    <property type="match status" value="1"/>
</dbReference>
<evidence type="ECO:0000256" key="2">
    <source>
        <dbReference type="ARBA" id="ARBA00022692"/>
    </source>
</evidence>
<feature type="transmembrane region" description="Helical" evidence="5">
    <location>
        <begin position="198"/>
        <end position="218"/>
    </location>
</feature>
<feature type="transmembrane region" description="Helical" evidence="5">
    <location>
        <begin position="151"/>
        <end position="178"/>
    </location>
</feature>
<dbReference type="InterPro" id="IPR006214">
    <property type="entry name" value="Bax_inhibitor_1-related"/>
</dbReference>
<gene>
    <name evidence="6" type="ORF">RF11_06728</name>
</gene>
<keyword evidence="2 5" id="KW-0812">Transmembrane</keyword>
<reference evidence="6 7" key="1">
    <citation type="journal article" date="2014" name="Genome Biol. Evol.">
        <title>The genome of the myxosporean Thelohanellus kitauei shows adaptations to nutrient acquisition within its fish host.</title>
        <authorList>
            <person name="Yang Y."/>
            <person name="Xiong J."/>
            <person name="Zhou Z."/>
            <person name="Huo F."/>
            <person name="Miao W."/>
            <person name="Ran C."/>
            <person name="Liu Y."/>
            <person name="Zhang J."/>
            <person name="Feng J."/>
            <person name="Wang M."/>
            <person name="Wang M."/>
            <person name="Wang L."/>
            <person name="Yao B."/>
        </authorList>
    </citation>
    <scope>NUCLEOTIDE SEQUENCE [LARGE SCALE GENOMIC DNA]</scope>
    <source>
        <strain evidence="6">Wuqing</strain>
    </source>
</reference>
<evidence type="ECO:0000256" key="5">
    <source>
        <dbReference type="RuleBase" id="RU004379"/>
    </source>
</evidence>
<evidence type="ECO:0000256" key="4">
    <source>
        <dbReference type="ARBA" id="ARBA00023136"/>
    </source>
</evidence>
<keyword evidence="7" id="KW-1185">Reference proteome</keyword>
<proteinExistence type="inferred from homology"/>
<evidence type="ECO:0000256" key="1">
    <source>
        <dbReference type="ARBA" id="ARBA00004141"/>
    </source>
</evidence>
<accession>A0A0C2N307</accession>
<comment type="subcellular location">
    <subcellularLocation>
        <location evidence="1">Membrane</location>
        <topology evidence="1">Multi-pass membrane protein</topology>
    </subcellularLocation>
</comment>
<protein>
    <submittedName>
        <fullName evidence="6">Protein lifeguard 3</fullName>
    </submittedName>
</protein>
<dbReference type="AlphaFoldDB" id="A0A0C2N307"/>
<comment type="caution">
    <text evidence="6">The sequence shown here is derived from an EMBL/GenBank/DDBJ whole genome shotgun (WGS) entry which is preliminary data.</text>
</comment>
<sequence>MDAKVDFDNPNSSTSDFDVDVKVRHQFIAKVFGLLTLCLILTCGIVSILRFEPHSYNFLKDTPVLLAISTPISIVLVIIFVCFPNIARKFPWNYILLLVMVLSYSLTIAFCTIYSRADAILLAAFFALAMTILLMLFACQTKFDFTSWGPYLLVAALGLLCLVIFTSFFTKIIGYLIYHTQLIIGGRKHELDPSEFAFATFILYVDIIDLFIIMLELLEETVKLKTKLSCNFIHFYFTNISPCVINKCIYFD</sequence>
<feature type="transmembrane region" description="Helical" evidence="5">
    <location>
        <begin position="121"/>
        <end position="139"/>
    </location>
</feature>
<keyword evidence="4 5" id="KW-0472">Membrane</keyword>
<evidence type="ECO:0000313" key="6">
    <source>
        <dbReference type="EMBL" id="KII68287.1"/>
    </source>
</evidence>
<name>A0A0C2N307_THEKT</name>
<dbReference type="OMA" id="CCAYIVY"/>
<organism evidence="6 7">
    <name type="scientific">Thelohanellus kitauei</name>
    <name type="common">Myxosporean</name>
    <dbReference type="NCBI Taxonomy" id="669202"/>
    <lineage>
        <taxon>Eukaryota</taxon>
        <taxon>Metazoa</taxon>
        <taxon>Cnidaria</taxon>
        <taxon>Myxozoa</taxon>
        <taxon>Myxosporea</taxon>
        <taxon>Bivalvulida</taxon>
        <taxon>Platysporina</taxon>
        <taxon>Myxobolidae</taxon>
        <taxon>Thelohanellus</taxon>
    </lineage>
</organism>
<dbReference type="Proteomes" id="UP000031668">
    <property type="component" value="Unassembled WGS sequence"/>
</dbReference>
<dbReference type="GO" id="GO:0016020">
    <property type="term" value="C:membrane"/>
    <property type="evidence" value="ECO:0007669"/>
    <property type="project" value="UniProtKB-SubCell"/>
</dbReference>
<dbReference type="PANTHER" id="PTHR23291">
    <property type="entry name" value="BAX INHIBITOR-RELATED"/>
    <property type="match status" value="1"/>
</dbReference>
<evidence type="ECO:0000313" key="7">
    <source>
        <dbReference type="Proteomes" id="UP000031668"/>
    </source>
</evidence>
<comment type="similarity">
    <text evidence="5">Belongs to the BI1 family.</text>
</comment>
<evidence type="ECO:0000256" key="3">
    <source>
        <dbReference type="ARBA" id="ARBA00022989"/>
    </source>
</evidence>
<dbReference type="Pfam" id="PF01027">
    <property type="entry name" value="Bax1-I"/>
    <property type="match status" value="1"/>
</dbReference>
<feature type="transmembrane region" description="Helical" evidence="5">
    <location>
        <begin position="31"/>
        <end position="51"/>
    </location>
</feature>